<gene>
    <name evidence="1" type="ordered locus">HPL003_20910</name>
</gene>
<sequence>MCKLFDKYVSEGRIERAHFGFKRTCREAGTGIKHDIL</sequence>
<evidence type="ECO:0000313" key="1">
    <source>
        <dbReference type="EMBL" id="AET60916.1"/>
    </source>
</evidence>
<evidence type="ECO:0000313" key="2">
    <source>
        <dbReference type="Proteomes" id="UP000005876"/>
    </source>
</evidence>
<organism evidence="1 2">
    <name type="scientific">Paenibacillus terrae (strain HPL-003)</name>
    <dbReference type="NCBI Taxonomy" id="985665"/>
    <lineage>
        <taxon>Bacteria</taxon>
        <taxon>Bacillati</taxon>
        <taxon>Bacillota</taxon>
        <taxon>Bacilli</taxon>
        <taxon>Bacillales</taxon>
        <taxon>Paenibacillaceae</taxon>
        <taxon>Paenibacillus</taxon>
    </lineage>
</organism>
<reference evidence="2" key="1">
    <citation type="submission" date="2011-11" db="EMBL/GenBank/DDBJ databases">
        <title>Complete sequence of Paenibacillus terrae HPL-003.</title>
        <authorList>
            <person name="Shin S.H."/>
            <person name="Kim S."/>
            <person name="Kim J.Y."/>
        </authorList>
    </citation>
    <scope>NUCLEOTIDE SEQUENCE [LARGE SCALE GENOMIC DNA]</scope>
    <source>
        <strain evidence="2">HPL-003</strain>
    </source>
</reference>
<proteinExistence type="predicted"/>
<dbReference type="EMBL" id="CP003107">
    <property type="protein sequence ID" value="AET60916.1"/>
    <property type="molecule type" value="Genomic_DNA"/>
</dbReference>
<protein>
    <submittedName>
        <fullName evidence="1">Uncharacterized protein</fullName>
    </submittedName>
</protein>
<name>G7VP39_PAETH</name>
<dbReference type="KEGG" id="pta:HPL003_20910"/>
<accession>G7VP39</accession>
<reference key="2">
    <citation type="submission" date="2011-11" db="EMBL/GenBank/DDBJ databases">
        <authorList>
            <person name="Shin S.H."/>
            <person name="Kim S."/>
            <person name="Kim J.Y."/>
        </authorList>
    </citation>
    <scope>NUCLEOTIDE SEQUENCE</scope>
    <source>
        <strain>HPL-003</strain>
    </source>
</reference>
<dbReference type="AlphaFoldDB" id="G7VP39"/>
<reference evidence="1 2" key="3">
    <citation type="journal article" date="2012" name="J. Bacteriol.">
        <title>Genome Sequence of Paenibacillus terrae HPL-003, a Xylanase-Producing Bacterium Isolated from Soil Found in Forest Residue.</title>
        <authorList>
            <person name="Shin S.H."/>
            <person name="Kim S."/>
            <person name="Kim J.Y."/>
            <person name="Song H.Y."/>
            <person name="Cho S.J."/>
            <person name="Kim D.R."/>
            <person name="Lee K.I."/>
            <person name="Lim H.K."/>
            <person name="Park N.J."/>
            <person name="Hwang I.T."/>
            <person name="Yang K.S."/>
        </authorList>
    </citation>
    <scope>NUCLEOTIDE SEQUENCE [LARGE SCALE GENOMIC DNA]</scope>
    <source>
        <strain evidence="1 2">HPL-003</strain>
    </source>
</reference>
<dbReference type="HOGENOM" id="CLU_3346796_0_0_9"/>
<dbReference type="Proteomes" id="UP000005876">
    <property type="component" value="Chromosome"/>
</dbReference>